<dbReference type="VEuPathDB" id="FungiDB:jhhlp_002938"/>
<dbReference type="Gene3D" id="3.40.50.150">
    <property type="entry name" value="Vaccinia Virus protein VP39"/>
    <property type="match status" value="1"/>
</dbReference>
<name>A0A2N3NFK6_9PEZI</name>
<feature type="region of interest" description="Disordered" evidence="2">
    <location>
        <begin position="336"/>
        <end position="357"/>
    </location>
</feature>
<dbReference type="GO" id="GO:0008168">
    <property type="term" value="F:methyltransferase activity"/>
    <property type="evidence" value="ECO:0007669"/>
    <property type="project" value="TreeGrafter"/>
</dbReference>
<dbReference type="OrthoDB" id="2013972at2759"/>
<accession>A0A2N3NFK6</accession>
<dbReference type="InParanoid" id="A0A2N3NFK6"/>
<dbReference type="SUPFAM" id="SSF53335">
    <property type="entry name" value="S-adenosyl-L-methionine-dependent methyltransferases"/>
    <property type="match status" value="1"/>
</dbReference>
<dbReference type="PANTHER" id="PTHR43591">
    <property type="entry name" value="METHYLTRANSFERASE"/>
    <property type="match status" value="1"/>
</dbReference>
<dbReference type="Pfam" id="PF13489">
    <property type="entry name" value="Methyltransf_23"/>
    <property type="match status" value="1"/>
</dbReference>
<evidence type="ECO:0000313" key="4">
    <source>
        <dbReference type="Proteomes" id="UP000233524"/>
    </source>
</evidence>
<comment type="caution">
    <text evidence="3">The sequence shown here is derived from an EMBL/GenBank/DDBJ whole genome shotgun (WGS) entry which is preliminary data.</text>
</comment>
<feature type="region of interest" description="Disordered" evidence="2">
    <location>
        <begin position="1"/>
        <end position="36"/>
    </location>
</feature>
<protein>
    <recommendedName>
        <fullName evidence="5">Methyltransferase domain-containing protein</fullName>
    </recommendedName>
</protein>
<dbReference type="InterPro" id="IPR029063">
    <property type="entry name" value="SAM-dependent_MTases_sf"/>
</dbReference>
<dbReference type="CDD" id="cd02440">
    <property type="entry name" value="AdoMet_MTases"/>
    <property type="match status" value="1"/>
</dbReference>
<evidence type="ECO:0008006" key="5">
    <source>
        <dbReference type="Google" id="ProtNLM"/>
    </source>
</evidence>
<reference evidence="3 4" key="1">
    <citation type="journal article" date="2017" name="G3 (Bethesda)">
        <title>First Draft Genome Sequence of the Pathogenic Fungus Lomentospora prolificans (Formerly Scedosporium prolificans).</title>
        <authorList>
            <person name="Luo R."/>
            <person name="Zimin A."/>
            <person name="Workman R."/>
            <person name="Fan Y."/>
            <person name="Pertea G."/>
            <person name="Grossman N."/>
            <person name="Wear M.P."/>
            <person name="Jia B."/>
            <person name="Miller H."/>
            <person name="Casadevall A."/>
            <person name="Timp W."/>
            <person name="Zhang S.X."/>
            <person name="Salzberg S.L."/>
        </authorList>
    </citation>
    <scope>NUCLEOTIDE SEQUENCE [LARGE SCALE GENOMIC DNA]</scope>
    <source>
        <strain evidence="3 4">JHH-5317</strain>
    </source>
</reference>
<dbReference type="STRING" id="41688.A0A2N3NFK6"/>
<comment type="similarity">
    <text evidence="1">Belongs to the methyltransferase superfamily. LaeA methyltransferase family.</text>
</comment>
<organism evidence="3 4">
    <name type="scientific">Lomentospora prolificans</name>
    <dbReference type="NCBI Taxonomy" id="41688"/>
    <lineage>
        <taxon>Eukaryota</taxon>
        <taxon>Fungi</taxon>
        <taxon>Dikarya</taxon>
        <taxon>Ascomycota</taxon>
        <taxon>Pezizomycotina</taxon>
        <taxon>Sordariomycetes</taxon>
        <taxon>Hypocreomycetidae</taxon>
        <taxon>Microascales</taxon>
        <taxon>Microascaceae</taxon>
        <taxon>Lomentospora</taxon>
    </lineage>
</organism>
<evidence type="ECO:0000256" key="2">
    <source>
        <dbReference type="SAM" id="MobiDB-lite"/>
    </source>
</evidence>
<evidence type="ECO:0000256" key="1">
    <source>
        <dbReference type="ARBA" id="ARBA00038158"/>
    </source>
</evidence>
<dbReference type="PANTHER" id="PTHR43591:SF31">
    <property type="entry name" value="LAEA-LIKE, PUTATIVE (AFU_ORTHOLOGUE AFUA_8G01930)-RELATED"/>
    <property type="match status" value="1"/>
</dbReference>
<dbReference type="EMBL" id="NLAX01000008">
    <property type="protein sequence ID" value="PKS11177.1"/>
    <property type="molecule type" value="Genomic_DNA"/>
</dbReference>
<gene>
    <name evidence="3" type="ORF">jhhlp_002938</name>
</gene>
<proteinExistence type="inferred from homology"/>
<keyword evidence="4" id="KW-1185">Reference proteome</keyword>
<sequence length="357" mass="40213">MTGPPADEPAVIHPDDQQERDDDADSTYGAASIASDSTSLSSSILRHRMENGRRYHAYKEGKYVLPNDEDESLRLELQHHMFTLTYDGQLYVCPAARDKPVSRVLDCGTGTGAWAIDFADENPESAVIGVDLSPTQPAFVPPNVNFYVDDLEEDWVYSSKFDFIHVRMLTGSIANWPRLFQQSFDNLEPGGWLEVSDITFPIQCDDDTFPEKSDLNKWSDLMLESSRNLQRPLDSAYSYKKQLEEAGFVNVVEKRFKWPHNHWPKHRKYKELGTWACENIAGGASGLSMALFTRGLGWTAQEVEVFLTGVRKDMKNVHMHTYYYIITVYGQKPEDAGTSPTVGSPVSPPGTQPTEES</sequence>
<dbReference type="AlphaFoldDB" id="A0A2N3NFK6"/>
<dbReference type="Proteomes" id="UP000233524">
    <property type="component" value="Unassembled WGS sequence"/>
</dbReference>
<evidence type="ECO:0000313" key="3">
    <source>
        <dbReference type="EMBL" id="PKS11177.1"/>
    </source>
</evidence>